<dbReference type="EMBL" id="AP024145">
    <property type="protein sequence ID" value="BCM87009.1"/>
    <property type="molecule type" value="Genomic_DNA"/>
</dbReference>
<dbReference type="AlphaFoldDB" id="A0A8H8WZK0"/>
<dbReference type="InterPro" id="IPR018683">
    <property type="entry name" value="DUF2169"/>
</dbReference>
<evidence type="ECO:0000313" key="3">
    <source>
        <dbReference type="Proteomes" id="UP000663508"/>
    </source>
</evidence>
<dbReference type="KEGG" id="mind:mvi_54700"/>
<protein>
    <recommendedName>
        <fullName evidence="1">DUF2169 domain-containing protein</fullName>
    </recommendedName>
</protein>
<proteinExistence type="predicted"/>
<reference evidence="2" key="1">
    <citation type="submission" date="2020-11" db="EMBL/GenBank/DDBJ databases">
        <title>Complete genome sequence of a novel pathogenic Methylobacterium strain isolated from rice in Vietnam.</title>
        <authorList>
            <person name="Lai K."/>
            <person name="Okazaki S."/>
            <person name="Higashi K."/>
            <person name="Mori H."/>
            <person name="Toyoda A."/>
            <person name="Kurokawa K."/>
        </authorList>
    </citation>
    <scope>NUCLEOTIDE SEQUENCE</scope>
    <source>
        <strain evidence="2">VL1</strain>
    </source>
</reference>
<accession>A0A8H8WZK0</accession>
<evidence type="ECO:0000313" key="2">
    <source>
        <dbReference type="EMBL" id="BCM87009.1"/>
    </source>
</evidence>
<organism evidence="2 3">
    <name type="scientific">Methylobacterium indicum</name>
    <dbReference type="NCBI Taxonomy" id="1775910"/>
    <lineage>
        <taxon>Bacteria</taxon>
        <taxon>Pseudomonadati</taxon>
        <taxon>Pseudomonadota</taxon>
        <taxon>Alphaproteobacteria</taxon>
        <taxon>Hyphomicrobiales</taxon>
        <taxon>Methylobacteriaceae</taxon>
        <taxon>Methylobacterium</taxon>
    </lineage>
</organism>
<dbReference type="Pfam" id="PF09937">
    <property type="entry name" value="DUF2169"/>
    <property type="match status" value="1"/>
</dbReference>
<dbReference type="Proteomes" id="UP000663508">
    <property type="component" value="Chromosome"/>
</dbReference>
<sequence>MGVIMQLVNRTMFPAFAFRQFDREGALDGVVSVRGTFRVEPGLALATADDQEAFQWEDVYDGDPQQRPLLRQSDLVPFKPGTDVTVLGDAVNPNADGSPFLCRIRIGERIDASLRVMGTRYWIARTRRTWRGLLQRDPQPILEGWDLGEPEPVARVPLTWQAALGGPLPGGAGEVHPDNPLGTGLVDRNHCDHRRTYPAPTIEAADAPVARFDVLPPPAGFGPVPPWWRPRQQHAGTYDEAWLAERHPLLPRDFDERFWHCAPPGLVATPWLAGTEAFTLDNLHPDHPRLTGLLPGIMLGATVTDEGGTRKHPLALDGVQFDLRPGIERVLLTWRCRFPLPEAETAEIVLAERARLRRSLPDTESVA</sequence>
<gene>
    <name evidence="2" type="ORF">mvi_54700</name>
</gene>
<evidence type="ECO:0000259" key="1">
    <source>
        <dbReference type="Pfam" id="PF09937"/>
    </source>
</evidence>
<feature type="domain" description="DUF2169" evidence="1">
    <location>
        <begin position="29"/>
        <end position="335"/>
    </location>
</feature>
<name>A0A8H8WZK0_9HYPH</name>